<protein>
    <submittedName>
        <fullName evidence="2">Uncharacterized protein</fullName>
    </submittedName>
</protein>
<evidence type="ECO:0000313" key="3">
    <source>
        <dbReference type="Proteomes" id="UP001358586"/>
    </source>
</evidence>
<dbReference type="EMBL" id="JARKNE010000009">
    <property type="protein sequence ID" value="KAK5802852.1"/>
    <property type="molecule type" value="Genomic_DNA"/>
</dbReference>
<proteinExistence type="predicted"/>
<evidence type="ECO:0000313" key="2">
    <source>
        <dbReference type="EMBL" id="KAK5802852.1"/>
    </source>
</evidence>
<reference evidence="2 3" key="1">
    <citation type="submission" date="2023-03" db="EMBL/GenBank/DDBJ databases">
        <title>WGS of Gossypium arboreum.</title>
        <authorList>
            <person name="Yu D."/>
        </authorList>
    </citation>
    <scope>NUCLEOTIDE SEQUENCE [LARGE SCALE GENOMIC DNA]</scope>
    <source>
        <tissue evidence="2">Leaf</tissue>
    </source>
</reference>
<organism evidence="2 3">
    <name type="scientific">Gossypium arboreum</name>
    <name type="common">Tree cotton</name>
    <name type="synonym">Gossypium nanking</name>
    <dbReference type="NCBI Taxonomy" id="29729"/>
    <lineage>
        <taxon>Eukaryota</taxon>
        <taxon>Viridiplantae</taxon>
        <taxon>Streptophyta</taxon>
        <taxon>Embryophyta</taxon>
        <taxon>Tracheophyta</taxon>
        <taxon>Spermatophyta</taxon>
        <taxon>Magnoliopsida</taxon>
        <taxon>eudicotyledons</taxon>
        <taxon>Gunneridae</taxon>
        <taxon>Pentapetalae</taxon>
        <taxon>rosids</taxon>
        <taxon>malvids</taxon>
        <taxon>Malvales</taxon>
        <taxon>Malvaceae</taxon>
        <taxon>Malvoideae</taxon>
        <taxon>Gossypium</taxon>
    </lineage>
</organism>
<gene>
    <name evidence="2" type="ORF">PVK06_030478</name>
</gene>
<keyword evidence="3" id="KW-1185">Reference proteome</keyword>
<sequence>MQMKSKRINARIVMRTSGLKLVNGQDTGGRSGVGGTGIAMAPLIKNDGHISNTVHNMGPYRALRGRVNGLGYSPDASLMSYLELAGFGHRQIPCIAAVMGSLTDAILGIDLAPTIRISTSEQRLGAYEPVADIKAEPELEKDPKPEPELELRPQL</sequence>
<feature type="region of interest" description="Disordered" evidence="1">
    <location>
        <begin position="128"/>
        <end position="155"/>
    </location>
</feature>
<comment type="caution">
    <text evidence="2">The sequence shown here is derived from an EMBL/GenBank/DDBJ whole genome shotgun (WGS) entry which is preliminary data.</text>
</comment>
<accession>A0ABR0NPA8</accession>
<feature type="compositionally biased region" description="Basic and acidic residues" evidence="1">
    <location>
        <begin position="131"/>
        <end position="155"/>
    </location>
</feature>
<name>A0ABR0NPA8_GOSAR</name>
<evidence type="ECO:0000256" key="1">
    <source>
        <dbReference type="SAM" id="MobiDB-lite"/>
    </source>
</evidence>
<dbReference type="Proteomes" id="UP001358586">
    <property type="component" value="Chromosome 9"/>
</dbReference>